<dbReference type="GO" id="GO:0042254">
    <property type="term" value="P:ribosome biogenesis"/>
    <property type="evidence" value="ECO:0007669"/>
    <property type="project" value="UniProtKB-KW"/>
</dbReference>
<evidence type="ECO:0000256" key="4">
    <source>
        <dbReference type="ARBA" id="ARBA00022801"/>
    </source>
</evidence>
<dbReference type="InterPro" id="IPR005227">
    <property type="entry name" value="YqgF"/>
</dbReference>
<evidence type="ECO:0000313" key="6">
    <source>
        <dbReference type="EMBL" id="KAL2337579.1"/>
    </source>
</evidence>
<keyword evidence="2" id="KW-0690">Ribosome biogenesis</keyword>
<dbReference type="SUPFAM" id="SSF53098">
    <property type="entry name" value="Ribonuclease H-like"/>
    <property type="match status" value="1"/>
</dbReference>
<keyword evidence="1" id="KW-0963">Cytoplasm</keyword>
<dbReference type="FunFam" id="3.30.420.140:FF:000009">
    <property type="entry name" value="Holliday junction resolvase"/>
    <property type="match status" value="1"/>
</dbReference>
<dbReference type="InterPro" id="IPR037027">
    <property type="entry name" value="YqgF/RNaseH-like_dom_sf"/>
</dbReference>
<evidence type="ECO:0000256" key="1">
    <source>
        <dbReference type="ARBA" id="ARBA00022490"/>
    </source>
</evidence>
<dbReference type="PANTHER" id="PTHR33317">
    <property type="entry name" value="POLYNUCLEOTIDYL TRANSFERASE, RIBONUCLEASE H-LIKE SUPERFAMILY PROTEIN"/>
    <property type="match status" value="1"/>
</dbReference>
<accession>A0ABD1MP53</accession>
<feature type="domain" description="YqgF/RNase H-like" evidence="5">
    <location>
        <begin position="61"/>
        <end position="161"/>
    </location>
</feature>
<dbReference type="InterPro" id="IPR012337">
    <property type="entry name" value="RNaseH-like_sf"/>
</dbReference>
<keyword evidence="3" id="KW-0540">Nuclease</keyword>
<dbReference type="NCBIfam" id="TIGR00250">
    <property type="entry name" value="RNAse_H_YqgF"/>
    <property type="match status" value="1"/>
</dbReference>
<dbReference type="PANTHER" id="PTHR33317:SF4">
    <property type="entry name" value="POLYNUCLEOTIDYL TRANSFERASE, RIBONUCLEASE H-LIKE SUPERFAMILY PROTEIN"/>
    <property type="match status" value="1"/>
</dbReference>
<evidence type="ECO:0000256" key="2">
    <source>
        <dbReference type="ARBA" id="ARBA00022517"/>
    </source>
</evidence>
<proteinExistence type="inferred from homology"/>
<dbReference type="InterPro" id="IPR006641">
    <property type="entry name" value="YqgF/RNaseH-like_dom"/>
</dbReference>
<organism evidence="6 7">
    <name type="scientific">Flemingia macrophylla</name>
    <dbReference type="NCBI Taxonomy" id="520843"/>
    <lineage>
        <taxon>Eukaryota</taxon>
        <taxon>Viridiplantae</taxon>
        <taxon>Streptophyta</taxon>
        <taxon>Embryophyta</taxon>
        <taxon>Tracheophyta</taxon>
        <taxon>Spermatophyta</taxon>
        <taxon>Magnoliopsida</taxon>
        <taxon>eudicotyledons</taxon>
        <taxon>Gunneridae</taxon>
        <taxon>Pentapetalae</taxon>
        <taxon>rosids</taxon>
        <taxon>fabids</taxon>
        <taxon>Fabales</taxon>
        <taxon>Fabaceae</taxon>
        <taxon>Papilionoideae</taxon>
        <taxon>50 kb inversion clade</taxon>
        <taxon>NPAAA clade</taxon>
        <taxon>indigoferoid/millettioid clade</taxon>
        <taxon>Phaseoleae</taxon>
        <taxon>Flemingia</taxon>
    </lineage>
</organism>
<dbReference type="Gene3D" id="3.30.420.140">
    <property type="entry name" value="YqgF/RNase H-like domain"/>
    <property type="match status" value="1"/>
</dbReference>
<protein>
    <recommendedName>
        <fullName evidence="5">YqgF/RNase H-like domain-containing protein</fullName>
    </recommendedName>
</protein>
<dbReference type="SMART" id="SM00732">
    <property type="entry name" value="YqgFc"/>
    <property type="match status" value="1"/>
</dbReference>
<keyword evidence="7" id="KW-1185">Reference proteome</keyword>
<dbReference type="GO" id="GO:0004518">
    <property type="term" value="F:nuclease activity"/>
    <property type="evidence" value="ECO:0007669"/>
    <property type="project" value="UniProtKB-KW"/>
</dbReference>
<evidence type="ECO:0000313" key="7">
    <source>
        <dbReference type="Proteomes" id="UP001603857"/>
    </source>
</evidence>
<reference evidence="6 7" key="1">
    <citation type="submission" date="2024-08" db="EMBL/GenBank/DDBJ databases">
        <title>Insights into the chromosomal genome structure of Flemingia macrophylla.</title>
        <authorList>
            <person name="Ding Y."/>
            <person name="Zhao Y."/>
            <person name="Bi W."/>
            <person name="Wu M."/>
            <person name="Zhao G."/>
            <person name="Gong Y."/>
            <person name="Li W."/>
            <person name="Zhang P."/>
        </authorList>
    </citation>
    <scope>NUCLEOTIDE SEQUENCE [LARGE SCALE GENOMIC DNA]</scope>
    <source>
        <strain evidence="6">DYQJB</strain>
        <tissue evidence="6">Leaf</tissue>
    </source>
</reference>
<sequence>MWTQHAAPQKLFLSSSNGAKIPSFAVTQKCKSGYMRVKAITLDELPPNALRRNREPQWRGGFSLGLDLGLARTGLALSKGFSISPLTVLELRGEKLEAKIINIAGQEEVDEFIIGLPKSFDGKETPQSNKVRSVAGRLAVRAAQRGWRVYLQNEHGTTTEALDRMINMGLSKSSQQKKLDAYAAMMVLERYFSTSGQGTELVLPKNLELQAKLQRGPPKDVDFFSDED</sequence>
<dbReference type="HAMAP" id="MF_00651">
    <property type="entry name" value="Nuclease_YqgF"/>
    <property type="match status" value="1"/>
</dbReference>
<comment type="caution">
    <text evidence="6">The sequence shown here is derived from an EMBL/GenBank/DDBJ whole genome shotgun (WGS) entry which is preliminary data.</text>
</comment>
<keyword evidence="4" id="KW-0378">Hydrolase</keyword>
<evidence type="ECO:0000259" key="5">
    <source>
        <dbReference type="SMART" id="SM00732"/>
    </source>
</evidence>
<evidence type="ECO:0000256" key="3">
    <source>
        <dbReference type="ARBA" id="ARBA00022722"/>
    </source>
</evidence>
<dbReference type="GO" id="GO:0016787">
    <property type="term" value="F:hydrolase activity"/>
    <property type="evidence" value="ECO:0007669"/>
    <property type="project" value="UniProtKB-KW"/>
</dbReference>
<dbReference type="AlphaFoldDB" id="A0ABD1MP53"/>
<dbReference type="Proteomes" id="UP001603857">
    <property type="component" value="Unassembled WGS sequence"/>
</dbReference>
<name>A0ABD1MP53_9FABA</name>
<dbReference type="CDD" id="cd16964">
    <property type="entry name" value="YqgF"/>
    <property type="match status" value="1"/>
</dbReference>
<dbReference type="EMBL" id="JBGMDY010000004">
    <property type="protein sequence ID" value="KAL2337579.1"/>
    <property type="molecule type" value="Genomic_DNA"/>
</dbReference>
<dbReference type="Pfam" id="PF03652">
    <property type="entry name" value="RuvX"/>
    <property type="match status" value="1"/>
</dbReference>
<gene>
    <name evidence="6" type="ORF">Fmac_012025</name>
</gene>